<feature type="non-terminal residue" evidence="2">
    <location>
        <position position="1"/>
    </location>
</feature>
<organism evidence="2 3">
    <name type="scientific">Legionella pneumophila</name>
    <dbReference type="NCBI Taxonomy" id="446"/>
    <lineage>
        <taxon>Bacteria</taxon>
        <taxon>Pseudomonadati</taxon>
        <taxon>Pseudomonadota</taxon>
        <taxon>Gammaproteobacteria</taxon>
        <taxon>Legionellales</taxon>
        <taxon>Legionellaceae</taxon>
        <taxon>Legionella</taxon>
    </lineage>
</organism>
<gene>
    <name evidence="2" type="ORF">JBK99_02265</name>
</gene>
<evidence type="ECO:0000313" key="3">
    <source>
        <dbReference type="Proteomes" id="UP000863577"/>
    </source>
</evidence>
<proteinExistence type="predicted"/>
<feature type="coiled-coil region" evidence="1">
    <location>
        <begin position="6"/>
        <end position="34"/>
    </location>
</feature>
<name>A0AAN5T9C4_LEGPN</name>
<reference evidence="2" key="2">
    <citation type="submission" date="2019-09" db="EMBL/GenBank/DDBJ databases">
        <authorList>
            <consortium name="NCBI Pathogen Detection Project"/>
        </authorList>
    </citation>
    <scope>NUCLEOTIDE SEQUENCE</scope>
    <source>
        <strain evidence="2">CL18-200174</strain>
    </source>
</reference>
<dbReference type="AlphaFoldDB" id="A0AAN5T9C4"/>
<comment type="caution">
    <text evidence="2">The sequence shown here is derived from an EMBL/GenBank/DDBJ whole genome shotgun (WGS) entry which is preliminary data.</text>
</comment>
<evidence type="ECO:0000313" key="2">
    <source>
        <dbReference type="EMBL" id="HAU2395157.1"/>
    </source>
</evidence>
<reference evidence="2" key="1">
    <citation type="journal article" date="2018" name="Genome Biol.">
        <title>SKESA: strategic k-mer extension for scrupulous assemblies.</title>
        <authorList>
            <person name="Souvorov A."/>
            <person name="Agarwala R."/>
            <person name="Lipman D.J."/>
        </authorList>
    </citation>
    <scope>NUCLEOTIDE SEQUENCE</scope>
    <source>
        <strain evidence="2">CL18-200174</strain>
    </source>
</reference>
<protein>
    <submittedName>
        <fullName evidence="2">Uncharacterized protein</fullName>
    </submittedName>
</protein>
<evidence type="ECO:0000256" key="1">
    <source>
        <dbReference type="SAM" id="Coils"/>
    </source>
</evidence>
<accession>A0AAN5T9C4</accession>
<sequence length="180" mass="20685">EEQRIKLEEEQRIKLKEEQRIKLKEEQRIKLKEEHKSKKYFAQSDAIDLILNNFENEISSIGAYYAPAKQRAIELLDTLRKYKEEAFNDPSREKLISFAQSTKRAIQEATPILQKDLGWGDYLTNLAKQLVNAVTFAVAYAVTFGTTGHQGFFALKSSLAVSQSQNLEEALNRELSQKNC</sequence>
<dbReference type="Proteomes" id="UP000863577">
    <property type="component" value="Unassembled WGS sequence"/>
</dbReference>
<dbReference type="EMBL" id="DACWOD010000001">
    <property type="protein sequence ID" value="HAU2395157.1"/>
    <property type="molecule type" value="Genomic_DNA"/>
</dbReference>
<keyword evidence="1" id="KW-0175">Coiled coil</keyword>